<keyword evidence="5 8" id="KW-1133">Transmembrane helix</keyword>
<dbReference type="Proteomes" id="UP001076655">
    <property type="component" value="Unassembled WGS sequence"/>
</dbReference>
<dbReference type="PANTHER" id="PTHR32322">
    <property type="entry name" value="INNER MEMBRANE TRANSPORTER"/>
    <property type="match status" value="1"/>
</dbReference>
<evidence type="ECO:0000256" key="1">
    <source>
        <dbReference type="ARBA" id="ARBA00004651"/>
    </source>
</evidence>
<proteinExistence type="inferred from homology"/>
<feature type="transmembrane region" description="Helical" evidence="8">
    <location>
        <begin position="41"/>
        <end position="63"/>
    </location>
</feature>
<evidence type="ECO:0000256" key="2">
    <source>
        <dbReference type="ARBA" id="ARBA00009853"/>
    </source>
</evidence>
<accession>A0A9Q4CPG2</accession>
<protein>
    <recommendedName>
        <fullName evidence="7">Threonine/homoserine exporter RhtA</fullName>
    </recommendedName>
</protein>
<comment type="caution">
    <text evidence="10">The sequence shown here is derived from an EMBL/GenBank/DDBJ whole genome shotgun (WGS) entry which is preliminary data.</text>
</comment>
<feature type="transmembrane region" description="Helical" evidence="8">
    <location>
        <begin position="133"/>
        <end position="150"/>
    </location>
</feature>
<evidence type="ECO:0000259" key="9">
    <source>
        <dbReference type="Pfam" id="PF00892"/>
    </source>
</evidence>
<comment type="similarity">
    <text evidence="2">Belongs to the drug/metabolite transporter (DMT) superfamily. 10 TMS drug/metabolite exporter (DME) (TC 2.A.7.3) family.</text>
</comment>
<dbReference type="Gene3D" id="1.10.3730.20">
    <property type="match status" value="1"/>
</dbReference>
<feature type="domain" description="EamA" evidence="9">
    <location>
        <begin position="163"/>
        <end position="301"/>
    </location>
</feature>
<dbReference type="RefSeq" id="WP_260250201.1">
    <property type="nucleotide sequence ID" value="NZ_JALMEJ010000019.1"/>
</dbReference>
<evidence type="ECO:0000256" key="8">
    <source>
        <dbReference type="SAM" id="Phobius"/>
    </source>
</evidence>
<keyword evidence="4 8" id="KW-0812">Transmembrane</keyword>
<evidence type="ECO:0000256" key="6">
    <source>
        <dbReference type="ARBA" id="ARBA00023136"/>
    </source>
</evidence>
<evidence type="ECO:0000256" key="3">
    <source>
        <dbReference type="ARBA" id="ARBA00022475"/>
    </source>
</evidence>
<evidence type="ECO:0000313" key="10">
    <source>
        <dbReference type="EMBL" id="MCY0789196.1"/>
    </source>
</evidence>
<feature type="transmembrane region" description="Helical" evidence="8">
    <location>
        <begin position="75"/>
        <end position="96"/>
    </location>
</feature>
<reference evidence="10" key="1">
    <citation type="submission" date="2022-08" db="EMBL/GenBank/DDBJ databases">
        <authorList>
            <person name="Dale J.L."/>
        </authorList>
    </citation>
    <scope>NUCLEOTIDE SEQUENCE</scope>
    <source>
        <strain evidence="10">2022EL-00758</strain>
    </source>
</reference>
<dbReference type="AlphaFoldDB" id="A0A9Q4CPG2"/>
<keyword evidence="6 8" id="KW-0472">Membrane</keyword>
<dbReference type="EMBL" id="JAPNMI010000003">
    <property type="protein sequence ID" value="MCY0789196.1"/>
    <property type="molecule type" value="Genomic_DNA"/>
</dbReference>
<dbReference type="SUPFAM" id="SSF103481">
    <property type="entry name" value="Multidrug resistance efflux transporter EmrE"/>
    <property type="match status" value="2"/>
</dbReference>
<dbReference type="InterPro" id="IPR000620">
    <property type="entry name" value="EamA_dom"/>
</dbReference>
<feature type="domain" description="EamA" evidence="9">
    <location>
        <begin position="15"/>
        <end position="147"/>
    </location>
</feature>
<feature type="transmembrane region" description="Helical" evidence="8">
    <location>
        <begin position="162"/>
        <end position="181"/>
    </location>
</feature>
<feature type="transmembrane region" description="Helical" evidence="8">
    <location>
        <begin position="188"/>
        <end position="209"/>
    </location>
</feature>
<name>A0A9Q4CPG2_MORMO</name>
<dbReference type="Pfam" id="PF00892">
    <property type="entry name" value="EamA"/>
    <property type="match status" value="2"/>
</dbReference>
<dbReference type="InterPro" id="IPR037185">
    <property type="entry name" value="EmrE-like"/>
</dbReference>
<comment type="subcellular location">
    <subcellularLocation>
        <location evidence="1">Cell membrane</location>
        <topology evidence="1">Multi-pass membrane protein</topology>
    </subcellularLocation>
</comment>
<evidence type="ECO:0000313" key="11">
    <source>
        <dbReference type="Proteomes" id="UP001076655"/>
    </source>
</evidence>
<dbReference type="InterPro" id="IPR050638">
    <property type="entry name" value="AA-Vitamin_Transporters"/>
</dbReference>
<dbReference type="PANTHER" id="PTHR32322:SF18">
    <property type="entry name" value="S-ADENOSYLMETHIONINE_S-ADENOSYLHOMOCYSTEINE TRANSPORTER"/>
    <property type="match status" value="1"/>
</dbReference>
<organism evidence="10 11">
    <name type="scientific">Morganella morganii</name>
    <name type="common">Proteus morganii</name>
    <dbReference type="NCBI Taxonomy" id="582"/>
    <lineage>
        <taxon>Bacteria</taxon>
        <taxon>Pseudomonadati</taxon>
        <taxon>Pseudomonadota</taxon>
        <taxon>Gammaproteobacteria</taxon>
        <taxon>Enterobacterales</taxon>
        <taxon>Morganellaceae</taxon>
        <taxon>Morganella</taxon>
    </lineage>
</organism>
<feature type="transmembrane region" description="Helical" evidence="8">
    <location>
        <begin position="284"/>
        <end position="301"/>
    </location>
</feature>
<feature type="transmembrane region" description="Helical" evidence="8">
    <location>
        <begin position="12"/>
        <end position="35"/>
    </location>
</feature>
<evidence type="ECO:0000256" key="5">
    <source>
        <dbReference type="ARBA" id="ARBA00022989"/>
    </source>
</evidence>
<feature type="transmembrane region" description="Helical" evidence="8">
    <location>
        <begin position="229"/>
        <end position="247"/>
    </location>
</feature>
<feature type="transmembrane region" description="Helical" evidence="8">
    <location>
        <begin position="259"/>
        <end position="278"/>
    </location>
</feature>
<keyword evidence="3" id="KW-1003">Cell membrane</keyword>
<evidence type="ECO:0000256" key="7">
    <source>
        <dbReference type="ARBA" id="ARBA00040595"/>
    </source>
</evidence>
<evidence type="ECO:0000256" key="4">
    <source>
        <dbReference type="ARBA" id="ARBA00022692"/>
    </source>
</evidence>
<feature type="transmembrane region" description="Helical" evidence="8">
    <location>
        <begin position="102"/>
        <end position="121"/>
    </location>
</feature>
<gene>
    <name evidence="10" type="ORF">N0392_05800</name>
</gene>
<sequence>MTTTPSVNQGQISSYIKLALVAMIWGGTFVAGRILSPEISGLFLATLRFLIASTALYLIFKLGRIPFVRPTAAQWRTLFLLGFFGIFLYNLFFFYGLKLTQASRASFIVAGNPAVIALIGFFRFRESLSLSKIAGIVCCLAGAFSIILLSRPDLSSGGEDTLTGDLLIAGCVASWAVYTVFSRPVITALGPLVTVTYSIFSGTGLLLLASLFTGSFTAEAAAALTMRDILSLLFLGVIGSALAYYFYYDGIGKLGATRTGVFIALNPLTAGLCGYFILQEPLPGTVLAAGAVIICGIVLVNRGK</sequence>
<dbReference type="GO" id="GO:0005886">
    <property type="term" value="C:plasma membrane"/>
    <property type="evidence" value="ECO:0007669"/>
    <property type="project" value="UniProtKB-SubCell"/>
</dbReference>